<dbReference type="CDD" id="cd02440">
    <property type="entry name" value="AdoMet_MTases"/>
    <property type="match status" value="1"/>
</dbReference>
<dbReference type="AlphaFoldDB" id="A0A1E3QGH1"/>
<evidence type="ECO:0000256" key="3">
    <source>
        <dbReference type="ARBA" id="ARBA00022555"/>
    </source>
</evidence>
<reference evidence="13 14" key="1">
    <citation type="journal article" date="2016" name="Proc. Natl. Acad. Sci. U.S.A.">
        <title>Comparative genomics of biotechnologically important yeasts.</title>
        <authorList>
            <person name="Riley R."/>
            <person name="Haridas S."/>
            <person name="Wolfe K.H."/>
            <person name="Lopes M.R."/>
            <person name="Hittinger C.T."/>
            <person name="Goeker M."/>
            <person name="Salamov A.A."/>
            <person name="Wisecaver J.H."/>
            <person name="Long T.M."/>
            <person name="Calvey C.H."/>
            <person name="Aerts A.L."/>
            <person name="Barry K.W."/>
            <person name="Choi C."/>
            <person name="Clum A."/>
            <person name="Coughlan A.Y."/>
            <person name="Deshpande S."/>
            <person name="Douglass A.P."/>
            <person name="Hanson S.J."/>
            <person name="Klenk H.-P."/>
            <person name="LaButti K.M."/>
            <person name="Lapidus A."/>
            <person name="Lindquist E.A."/>
            <person name="Lipzen A.M."/>
            <person name="Meier-Kolthoff J.P."/>
            <person name="Ohm R.A."/>
            <person name="Otillar R.P."/>
            <person name="Pangilinan J.L."/>
            <person name="Peng Y."/>
            <person name="Rokas A."/>
            <person name="Rosa C.A."/>
            <person name="Scheuner C."/>
            <person name="Sibirny A.A."/>
            <person name="Slot J.C."/>
            <person name="Stielow J.B."/>
            <person name="Sun H."/>
            <person name="Kurtzman C.P."/>
            <person name="Blackwell M."/>
            <person name="Grigoriev I.V."/>
            <person name="Jeffries T.W."/>
        </authorList>
    </citation>
    <scope>NUCLEOTIDE SEQUENCE [LARGE SCALE GENOMIC DNA]</scope>
    <source>
        <strain evidence="13 14">NRRL Y-11557</strain>
    </source>
</reference>
<dbReference type="Pfam" id="PF01170">
    <property type="entry name" value="UPF0020"/>
    <property type="match status" value="1"/>
</dbReference>
<comment type="subcellular location">
    <subcellularLocation>
        <location evidence="1">Cytoplasm</location>
    </subcellularLocation>
</comment>
<evidence type="ECO:0000256" key="8">
    <source>
        <dbReference type="ARBA" id="ARBA00022884"/>
    </source>
</evidence>
<evidence type="ECO:0000256" key="6">
    <source>
        <dbReference type="ARBA" id="ARBA00022691"/>
    </source>
</evidence>
<protein>
    <recommendedName>
        <fullName evidence="9">tRNA (guanine(10)-N(2))-methyltransferase</fullName>
        <ecNumber evidence="9">2.1.1.214</ecNumber>
    </recommendedName>
</protein>
<dbReference type="GO" id="GO:0005737">
    <property type="term" value="C:cytoplasm"/>
    <property type="evidence" value="ECO:0007669"/>
    <property type="project" value="UniProtKB-SubCell"/>
</dbReference>
<evidence type="ECO:0000259" key="12">
    <source>
        <dbReference type="Pfam" id="PF25904"/>
    </source>
</evidence>
<keyword evidence="7 10" id="KW-0819">tRNA processing</keyword>
<dbReference type="GO" id="GO:0030488">
    <property type="term" value="P:tRNA methylation"/>
    <property type="evidence" value="ECO:0007669"/>
    <property type="project" value="EnsemblFungi"/>
</dbReference>
<evidence type="ECO:0000256" key="7">
    <source>
        <dbReference type="ARBA" id="ARBA00022694"/>
    </source>
</evidence>
<evidence type="ECO:0000313" key="14">
    <source>
        <dbReference type="Proteomes" id="UP000094385"/>
    </source>
</evidence>
<dbReference type="GO" id="GO:0160102">
    <property type="term" value="F:tRNA (guanine(10)-N2)-methyltransferase activity"/>
    <property type="evidence" value="ECO:0007669"/>
    <property type="project" value="UniProtKB-EC"/>
</dbReference>
<dbReference type="Proteomes" id="UP000094385">
    <property type="component" value="Unassembled WGS sequence"/>
</dbReference>
<evidence type="ECO:0000256" key="5">
    <source>
        <dbReference type="ARBA" id="ARBA00022679"/>
    </source>
</evidence>
<keyword evidence="2" id="KW-0963">Cytoplasm</keyword>
<evidence type="ECO:0000313" key="13">
    <source>
        <dbReference type="EMBL" id="ODQ76796.1"/>
    </source>
</evidence>
<feature type="domain" description="Ribosomal RNA large subunit methyltransferase K/L-like methyltransferase" evidence="11">
    <location>
        <begin position="185"/>
        <end position="299"/>
    </location>
</feature>
<keyword evidence="8 10" id="KW-0694">RNA-binding</keyword>
<dbReference type="InterPro" id="IPR059073">
    <property type="entry name" value="TRMT11_N"/>
</dbReference>
<evidence type="ECO:0000256" key="9">
    <source>
        <dbReference type="ARBA" id="ARBA00066937"/>
    </source>
</evidence>
<keyword evidence="6 10" id="KW-0949">S-adenosyl-L-methionine</keyword>
<keyword evidence="5 10" id="KW-0808">Transferase</keyword>
<dbReference type="InterPro" id="IPR016691">
    <property type="entry name" value="TRMT11"/>
</dbReference>
<keyword evidence="3 10" id="KW-0820">tRNA-binding</keyword>
<dbReference type="Gene3D" id="3.40.50.150">
    <property type="entry name" value="Vaccinia Virus protein VP39"/>
    <property type="match status" value="1"/>
</dbReference>
<dbReference type="GO" id="GO:0000049">
    <property type="term" value="F:tRNA binding"/>
    <property type="evidence" value="ECO:0007669"/>
    <property type="project" value="UniProtKB-UniRule"/>
</dbReference>
<dbReference type="InterPro" id="IPR000241">
    <property type="entry name" value="RlmKL-like_Mtase"/>
</dbReference>
<sequence>MTQYLILLAQKHESFRKTELEALAELEHVSVDLAHHDDNVPLLYVTLECEEDARKLIRRSILARSIFEVWGRGNSLDTLHEDVKQRTSHLWPKYKHVSFKFDVISYQGSRPKEEQREIIESFSYVDFDGPIRMKNPEEVFTIVEEYKYTTDLLESKERRELKDICFGRFIASSQRDIIDQYDLKKRKYIGTTSFDAELALISSNIGLAAPGKIVYDPFAGTGSFLVAASHFGAMAVGSDIDGRQIRGTAKSNITTNYSQYNINSQFLDTFVCDFTHNPLRPSFRLDAIICDPPYGVREGLKVLGSRNAERYADKLPTRLENGDLSHLRPDYIPPKKPYHFDALLDDLLCFAANHLVDNGRLCCWMPTANEDYGERHIPTHPDMNLISNCVQEFSKWSRRLLTYKRHPRGCTSSLRPITKSTRIYKEQFRDKYFRGFAKAKDHESVEWMEKSL</sequence>
<dbReference type="OrthoDB" id="296065at2759"/>
<evidence type="ECO:0000256" key="4">
    <source>
        <dbReference type="ARBA" id="ARBA00022603"/>
    </source>
</evidence>
<evidence type="ECO:0000256" key="2">
    <source>
        <dbReference type="ARBA" id="ARBA00022490"/>
    </source>
</evidence>
<dbReference type="SUPFAM" id="SSF53335">
    <property type="entry name" value="S-adenosyl-L-methionine-dependent methyltransferases"/>
    <property type="match status" value="1"/>
</dbReference>
<evidence type="ECO:0000256" key="10">
    <source>
        <dbReference type="PROSITE-ProRule" id="PRU00959"/>
    </source>
</evidence>
<gene>
    <name evidence="13" type="ORF">LIPSTDRAFT_67789</name>
</gene>
<dbReference type="PROSITE" id="PS51627">
    <property type="entry name" value="SAM_MT_TRM11"/>
    <property type="match status" value="1"/>
</dbReference>
<dbReference type="STRING" id="675824.A0A1E3QGH1"/>
<dbReference type="GO" id="GO:0043528">
    <property type="term" value="C:tRNA (m2G10) methyltransferase complex"/>
    <property type="evidence" value="ECO:0007669"/>
    <property type="project" value="EnsemblFungi"/>
</dbReference>
<dbReference type="PROSITE" id="PS00092">
    <property type="entry name" value="N6_MTASE"/>
    <property type="match status" value="1"/>
</dbReference>
<dbReference type="InterPro" id="IPR029063">
    <property type="entry name" value="SAM-dependent_MTases_sf"/>
</dbReference>
<name>A0A1E3QGH1_LIPST</name>
<proteinExistence type="inferred from homology"/>
<evidence type="ECO:0000259" key="11">
    <source>
        <dbReference type="Pfam" id="PF01170"/>
    </source>
</evidence>
<keyword evidence="14" id="KW-1185">Reference proteome</keyword>
<organism evidence="13 14">
    <name type="scientific">Lipomyces starkeyi NRRL Y-11557</name>
    <dbReference type="NCBI Taxonomy" id="675824"/>
    <lineage>
        <taxon>Eukaryota</taxon>
        <taxon>Fungi</taxon>
        <taxon>Dikarya</taxon>
        <taxon>Ascomycota</taxon>
        <taxon>Saccharomycotina</taxon>
        <taxon>Lipomycetes</taxon>
        <taxon>Lipomycetales</taxon>
        <taxon>Lipomycetaceae</taxon>
        <taxon>Lipomyces</taxon>
    </lineage>
</organism>
<dbReference type="PIRSF" id="PIRSF017259">
    <property type="entry name" value="tRNA_mtfrase_TRM11"/>
    <property type="match status" value="1"/>
</dbReference>
<dbReference type="Pfam" id="PF25904">
    <property type="entry name" value="Tmrp11_N"/>
    <property type="match status" value="1"/>
</dbReference>
<dbReference type="EMBL" id="KV454289">
    <property type="protein sequence ID" value="ODQ76796.1"/>
    <property type="molecule type" value="Genomic_DNA"/>
</dbReference>
<comment type="similarity">
    <text evidence="10">Belongs to the class I-like SAM-binding methyltransferase superfamily. TRM11 methyltransferase family.</text>
</comment>
<dbReference type="PANTHER" id="PTHR13370:SF3">
    <property type="entry name" value="TRNA (GUANINE(10)-N2)-METHYLTRANSFERASE HOMOLOG"/>
    <property type="match status" value="1"/>
</dbReference>
<accession>A0A1E3QGH1</accession>
<dbReference type="PRINTS" id="PR00507">
    <property type="entry name" value="N12N6MTFRASE"/>
</dbReference>
<keyword evidence="4 10" id="KW-0489">Methyltransferase</keyword>
<evidence type="ECO:0000256" key="1">
    <source>
        <dbReference type="ARBA" id="ARBA00004496"/>
    </source>
</evidence>
<dbReference type="EC" id="2.1.1.214" evidence="9"/>
<feature type="domain" description="tRNA (guanine(10)-N(2))-methyltransferase TRMT11 N-terminal" evidence="12">
    <location>
        <begin position="3"/>
        <end position="175"/>
    </location>
</feature>
<dbReference type="PANTHER" id="PTHR13370">
    <property type="entry name" value="RNA METHYLASE-RELATED"/>
    <property type="match status" value="1"/>
</dbReference>
<dbReference type="InterPro" id="IPR002052">
    <property type="entry name" value="DNA_methylase_N6_adenine_CS"/>
</dbReference>